<proteinExistence type="predicted"/>
<evidence type="ECO:0000256" key="1">
    <source>
        <dbReference type="SAM" id="Phobius"/>
    </source>
</evidence>
<name>A0A7G9B1E1_9FIRM</name>
<keyword evidence="1" id="KW-0812">Transmembrane</keyword>
<evidence type="ECO:0000313" key="2">
    <source>
        <dbReference type="EMBL" id="QNL43372.1"/>
    </source>
</evidence>
<feature type="transmembrane region" description="Helical" evidence="1">
    <location>
        <begin position="98"/>
        <end position="115"/>
    </location>
</feature>
<feature type="transmembrane region" description="Helical" evidence="1">
    <location>
        <begin position="6"/>
        <end position="26"/>
    </location>
</feature>
<sequence length="162" mass="17590">MKQVSFYRFCIGFLAAIFLGVIFACLQSNWPCWLTNLFAPVCGSPWEQSKLAFWPILGGIAIAKVSTKEQGGGELPMLVLTPIALSLALWMTQSRGNYFLLLWVAALAAGWALSGRGCKGRHVWLLLAVAMAAAYVLFTFLPPMMGPFLDPSDVAAMATIPC</sequence>
<evidence type="ECO:0000313" key="3">
    <source>
        <dbReference type="Proteomes" id="UP000515960"/>
    </source>
</evidence>
<keyword evidence="1" id="KW-0472">Membrane</keyword>
<gene>
    <name evidence="2" type="ORF">H8790_07655</name>
</gene>
<dbReference type="RefSeq" id="WP_187331963.1">
    <property type="nucleotide sequence ID" value="NZ_CP060490.1"/>
</dbReference>
<dbReference type="AlphaFoldDB" id="A0A7G9B1E1"/>
<dbReference type="KEGG" id="ohi:H8790_07655"/>
<dbReference type="EMBL" id="CP060490">
    <property type="protein sequence ID" value="QNL43372.1"/>
    <property type="molecule type" value="Genomic_DNA"/>
</dbReference>
<accession>A0A7G9B1E1</accession>
<keyword evidence="3" id="KW-1185">Reference proteome</keyword>
<keyword evidence="1" id="KW-1133">Transmembrane helix</keyword>
<reference evidence="2 3" key="1">
    <citation type="submission" date="2020-08" db="EMBL/GenBank/DDBJ databases">
        <authorList>
            <person name="Liu C."/>
            <person name="Sun Q."/>
        </authorList>
    </citation>
    <scope>NUCLEOTIDE SEQUENCE [LARGE SCALE GENOMIC DNA]</scope>
    <source>
        <strain evidence="2 3">NSJ-62</strain>
    </source>
</reference>
<dbReference type="Proteomes" id="UP000515960">
    <property type="component" value="Chromosome"/>
</dbReference>
<feature type="transmembrane region" description="Helical" evidence="1">
    <location>
        <begin position="75"/>
        <end position="92"/>
    </location>
</feature>
<protein>
    <submittedName>
        <fullName evidence="2">Uncharacterized protein</fullName>
    </submittedName>
</protein>
<organism evidence="2 3">
    <name type="scientific">Oscillibacter hominis</name>
    <dbReference type="NCBI Taxonomy" id="2763056"/>
    <lineage>
        <taxon>Bacteria</taxon>
        <taxon>Bacillati</taxon>
        <taxon>Bacillota</taxon>
        <taxon>Clostridia</taxon>
        <taxon>Eubacteriales</taxon>
        <taxon>Oscillospiraceae</taxon>
        <taxon>Oscillibacter</taxon>
    </lineage>
</organism>
<feature type="transmembrane region" description="Helical" evidence="1">
    <location>
        <begin position="122"/>
        <end position="141"/>
    </location>
</feature>
<dbReference type="PROSITE" id="PS51257">
    <property type="entry name" value="PROKAR_LIPOPROTEIN"/>
    <property type="match status" value="1"/>
</dbReference>